<dbReference type="RefSeq" id="XP_033379181.1">
    <property type="nucleotide sequence ID" value="XM_033532719.1"/>
</dbReference>
<dbReference type="Proteomes" id="UP000799778">
    <property type="component" value="Unassembled WGS sequence"/>
</dbReference>
<dbReference type="GeneID" id="54290116"/>
<evidence type="ECO:0000313" key="3">
    <source>
        <dbReference type="Proteomes" id="UP000799778"/>
    </source>
</evidence>
<organism evidence="2 3">
    <name type="scientific">Aaosphaeria arxii CBS 175.79</name>
    <dbReference type="NCBI Taxonomy" id="1450172"/>
    <lineage>
        <taxon>Eukaryota</taxon>
        <taxon>Fungi</taxon>
        <taxon>Dikarya</taxon>
        <taxon>Ascomycota</taxon>
        <taxon>Pezizomycotina</taxon>
        <taxon>Dothideomycetes</taxon>
        <taxon>Pleosporomycetidae</taxon>
        <taxon>Pleosporales</taxon>
        <taxon>Pleosporales incertae sedis</taxon>
        <taxon>Aaosphaeria</taxon>
    </lineage>
</organism>
<protein>
    <submittedName>
        <fullName evidence="2">Uncharacterized protein</fullName>
    </submittedName>
</protein>
<accession>A0A6A5XCW9</accession>
<gene>
    <name evidence="2" type="ORF">BU24DRAFT_471892</name>
</gene>
<name>A0A6A5XCW9_9PLEO</name>
<evidence type="ECO:0000313" key="2">
    <source>
        <dbReference type="EMBL" id="KAF2010842.1"/>
    </source>
</evidence>
<feature type="compositionally biased region" description="Acidic residues" evidence="1">
    <location>
        <begin position="156"/>
        <end position="179"/>
    </location>
</feature>
<keyword evidence="3" id="KW-1185">Reference proteome</keyword>
<feature type="region of interest" description="Disordered" evidence="1">
    <location>
        <begin position="156"/>
        <end position="180"/>
    </location>
</feature>
<evidence type="ECO:0000256" key="1">
    <source>
        <dbReference type="SAM" id="MobiDB-lite"/>
    </source>
</evidence>
<dbReference type="OrthoDB" id="3549294at2759"/>
<reference evidence="2" key="1">
    <citation type="journal article" date="2020" name="Stud. Mycol.">
        <title>101 Dothideomycetes genomes: a test case for predicting lifestyles and emergence of pathogens.</title>
        <authorList>
            <person name="Haridas S."/>
            <person name="Albert R."/>
            <person name="Binder M."/>
            <person name="Bloem J."/>
            <person name="Labutti K."/>
            <person name="Salamov A."/>
            <person name="Andreopoulos B."/>
            <person name="Baker S."/>
            <person name="Barry K."/>
            <person name="Bills G."/>
            <person name="Bluhm B."/>
            <person name="Cannon C."/>
            <person name="Castanera R."/>
            <person name="Culley D."/>
            <person name="Daum C."/>
            <person name="Ezra D."/>
            <person name="Gonzalez J."/>
            <person name="Henrissat B."/>
            <person name="Kuo A."/>
            <person name="Liang C."/>
            <person name="Lipzen A."/>
            <person name="Lutzoni F."/>
            <person name="Magnuson J."/>
            <person name="Mondo S."/>
            <person name="Nolan M."/>
            <person name="Ohm R."/>
            <person name="Pangilinan J."/>
            <person name="Park H.-J."/>
            <person name="Ramirez L."/>
            <person name="Alfaro M."/>
            <person name="Sun H."/>
            <person name="Tritt A."/>
            <person name="Yoshinaga Y."/>
            <person name="Zwiers L.-H."/>
            <person name="Turgeon B."/>
            <person name="Goodwin S."/>
            <person name="Spatafora J."/>
            <person name="Crous P."/>
            <person name="Grigoriev I."/>
        </authorList>
    </citation>
    <scope>NUCLEOTIDE SEQUENCE</scope>
    <source>
        <strain evidence="2">CBS 175.79</strain>
    </source>
</reference>
<dbReference type="EMBL" id="ML978075">
    <property type="protein sequence ID" value="KAF2010842.1"/>
    <property type="molecule type" value="Genomic_DNA"/>
</dbReference>
<proteinExistence type="predicted"/>
<sequence length="199" mass="22871">MRRVDEIRLLYLMDASYKYPSPPMCPWAPLDTVGIETCAIEVREHIRCGHRPIYQFWTWRGGGGQRQEDYELTAPPPALLRQVFQAFLTGLETLLCSFNGRVTTQITLVSDQTIQSMTLSEVATRNAFTWTLSDGTKPEDVDYWKHEWLDGLLNGFEDDAQDTSTSEDGDPESNEEYQDEFARARTSIWAQMTREDDDS</sequence>
<dbReference type="AlphaFoldDB" id="A0A6A5XCW9"/>